<reference evidence="1" key="3">
    <citation type="submission" date="2023-05" db="EMBL/GenBank/DDBJ databases">
        <authorList>
            <person name="Smith C.H."/>
        </authorList>
    </citation>
    <scope>NUCLEOTIDE SEQUENCE</scope>
    <source>
        <strain evidence="1">CHS0354</strain>
        <tissue evidence="1">Mantle</tissue>
    </source>
</reference>
<organism evidence="1 2">
    <name type="scientific">Potamilus streckersoni</name>
    <dbReference type="NCBI Taxonomy" id="2493646"/>
    <lineage>
        <taxon>Eukaryota</taxon>
        <taxon>Metazoa</taxon>
        <taxon>Spiralia</taxon>
        <taxon>Lophotrochozoa</taxon>
        <taxon>Mollusca</taxon>
        <taxon>Bivalvia</taxon>
        <taxon>Autobranchia</taxon>
        <taxon>Heteroconchia</taxon>
        <taxon>Palaeoheterodonta</taxon>
        <taxon>Unionida</taxon>
        <taxon>Unionoidea</taxon>
        <taxon>Unionidae</taxon>
        <taxon>Ambleminae</taxon>
        <taxon>Lampsilini</taxon>
        <taxon>Potamilus</taxon>
    </lineage>
</organism>
<dbReference type="AlphaFoldDB" id="A0AAE0VZX0"/>
<sequence length="220" mass="24727">MSKENLHVTEGYTTLTFLILLNSSDCPYEYLSSFKWLEETQLPLIEAFYFCLTSAENRTSLQDYVKLLQFRHPNVRSPADGYLGGLAGHLVAELRLGPSTLLQRVCNELGCPAKNDRESTPGGISLVSRLRAKSKICLGYENNKLNNGIIYLENSNQYDEMMMQSQPTDGSKWYTRQAGRVKSDGSHRGRCASSIRGEFRNNTNKSSVSAMSSFSHCIHH</sequence>
<dbReference type="EMBL" id="JAEAOA010001917">
    <property type="protein sequence ID" value="KAK3595994.1"/>
    <property type="molecule type" value="Genomic_DNA"/>
</dbReference>
<proteinExistence type="predicted"/>
<comment type="caution">
    <text evidence="1">The sequence shown here is derived from an EMBL/GenBank/DDBJ whole genome shotgun (WGS) entry which is preliminary data.</text>
</comment>
<reference evidence="1" key="2">
    <citation type="journal article" date="2021" name="Genome Biol. Evol.">
        <title>Developing a high-quality reference genome for a parasitic bivalve with doubly uniparental inheritance (Bivalvia: Unionida).</title>
        <authorList>
            <person name="Smith C.H."/>
        </authorList>
    </citation>
    <scope>NUCLEOTIDE SEQUENCE</scope>
    <source>
        <strain evidence="1">CHS0354</strain>
        <tissue evidence="1">Mantle</tissue>
    </source>
</reference>
<dbReference type="Proteomes" id="UP001195483">
    <property type="component" value="Unassembled WGS sequence"/>
</dbReference>
<evidence type="ECO:0000313" key="2">
    <source>
        <dbReference type="Proteomes" id="UP001195483"/>
    </source>
</evidence>
<evidence type="ECO:0000313" key="1">
    <source>
        <dbReference type="EMBL" id="KAK3595994.1"/>
    </source>
</evidence>
<reference evidence="1" key="1">
    <citation type="journal article" date="2021" name="Genome Biol. Evol.">
        <title>A High-Quality Reference Genome for a Parasitic Bivalve with Doubly Uniparental Inheritance (Bivalvia: Unionida).</title>
        <authorList>
            <person name="Smith C.H."/>
        </authorList>
    </citation>
    <scope>NUCLEOTIDE SEQUENCE</scope>
    <source>
        <strain evidence="1">CHS0354</strain>
    </source>
</reference>
<protein>
    <submittedName>
        <fullName evidence="1">Uncharacterized protein</fullName>
    </submittedName>
</protein>
<accession>A0AAE0VZX0</accession>
<keyword evidence="2" id="KW-1185">Reference proteome</keyword>
<name>A0AAE0VZX0_9BIVA</name>
<gene>
    <name evidence="1" type="ORF">CHS0354_032509</name>
</gene>